<reference evidence="6" key="1">
    <citation type="journal article" date="2014" name="Front. Microbiol.">
        <title>Vertical transmission of highly similar bla CTX-M-1-harboring IncI1 plasmids in Escherichia coli with different MLST types in the poultry production pyramid.</title>
        <authorList>
            <person name="Zurfluh K."/>
            <person name="Wang J."/>
            <person name="Klumpp J."/>
            <person name="Nuesch-Inderbinen M."/>
            <person name="Fanning S."/>
            <person name="Stephan R."/>
        </authorList>
    </citation>
    <scope>NUCLEOTIDE SEQUENCE</scope>
    <source>
        <strain evidence="6">HV114</strain>
        <strain evidence="7">HV295</strain>
        <plasmid evidence="6">pHV114</plasmid>
        <plasmid evidence="7">pHV295</plasmid>
    </source>
</reference>
<dbReference type="EMBL" id="KM377240">
    <property type="protein sequence ID" value="AJM91130.1"/>
    <property type="molecule type" value="Genomic_DNA"/>
</dbReference>
<geneLocation type="plasmid" evidence="1">
    <name>pIFM3804</name>
</geneLocation>
<geneLocation type="plasmid" evidence="2">
    <name>pH2291-112</name>
</geneLocation>
<geneLocation type="plasmid" evidence="5">
    <name>pC49-108</name>
</geneLocation>
<dbReference type="EMBL" id="KJ484637">
    <property type="protein sequence ID" value="AIF78911.1"/>
    <property type="molecule type" value="Genomic_DNA"/>
</dbReference>
<evidence type="ECO:0000313" key="2">
    <source>
        <dbReference type="EMBL" id="AIF77853.1"/>
    </source>
</evidence>
<geneLocation type="plasmid" evidence="3">
    <name>pC60-108</name>
</geneLocation>
<geneLocation type="plasmid" evidence="7">
    <name>pHV295</name>
</geneLocation>
<proteinExistence type="predicted"/>
<dbReference type="AlphaFoldDB" id="W0LWB9"/>
<dbReference type="EMBL" id="KJ484629">
    <property type="protein sequence ID" value="AIF77853.1"/>
    <property type="molecule type" value="Genomic_DNA"/>
</dbReference>
<reference evidence="2" key="3">
    <citation type="journal article" date="2014" name="J. Antimicrob. Chemother.">
        <title>Nucleotide sequences of 16 transmissible plasmids identified in nine multidrug-resistant Escherichia coli isolates expressing an ESBL phenotype isolated from food-producing animals and healthy humans.</title>
        <authorList>
            <person name="Wang J."/>
            <person name="Stephan R."/>
            <person name="Power K."/>
            <person name="Yan Q."/>
            <person name="Hachler H."/>
            <person name="Fanning S."/>
        </authorList>
    </citation>
    <scope>NUCLEOTIDE SEQUENCE</scope>
    <source>
        <strain evidence="5">Chicken-49</strain>
        <strain evidence="4">Chicken-59</strain>
        <strain evidence="3">Chicken-60</strain>
        <strain evidence="2">Human-2291</strain>
        <plasmid evidence="5">pC49-108</plasmid>
        <plasmid evidence="4">pC59-112</plasmid>
        <plasmid evidence="3">pC60-108</plasmid>
        <plasmid evidence="2">pH2291-112</plasmid>
    </source>
</reference>
<organism evidence="1">
    <name type="scientific">Escherichia coli</name>
    <dbReference type="NCBI Taxonomy" id="562"/>
    <lineage>
        <taxon>Bacteria</taxon>
        <taxon>Pseudomonadati</taxon>
        <taxon>Pseudomonadota</taxon>
        <taxon>Gammaproteobacteria</taxon>
        <taxon>Enterobacterales</taxon>
        <taxon>Enterobacteriaceae</taxon>
        <taxon>Escherichia</taxon>
    </lineage>
</organism>
<evidence type="ECO:0000313" key="5">
    <source>
        <dbReference type="EMBL" id="AIF79032.1"/>
    </source>
</evidence>
<dbReference type="EMBL" id="KF787110">
    <property type="protein sequence ID" value="AHG28816.1"/>
    <property type="molecule type" value="Genomic_DNA"/>
</dbReference>
<geneLocation type="plasmid" evidence="4">
    <name>pC59-112</name>
</geneLocation>
<evidence type="ECO:0000313" key="7">
    <source>
        <dbReference type="EMBL" id="AJM91130.1"/>
    </source>
</evidence>
<reference evidence="1" key="2">
    <citation type="journal article" date="2014" name="J. Antimicrob. Chemother.">
        <title>Sequence analysis of a CTX-M-1 IncI1 plasmid found in Salmonella 4,5,12:i:-, Escherichia coli and Klebsiella pneumoniae on a UK pig farm.</title>
        <authorList>
            <person name="Freire Martin I."/>
            <person name="AbuOun M."/>
            <person name="Reichel R."/>
            <person name="La Ragione R.M."/>
            <person name="Woodward M.J."/>
        </authorList>
    </citation>
    <scope>NUCLEOTIDE SEQUENCE</scope>
    <source>
        <strain evidence="1">B3804</strain>
        <plasmid evidence="1">pIFM3804</plasmid>
    </source>
</reference>
<evidence type="ECO:0000313" key="3">
    <source>
        <dbReference type="EMBL" id="AIF78506.1"/>
    </source>
</evidence>
<evidence type="ECO:0000313" key="4">
    <source>
        <dbReference type="EMBL" id="AIF78911.1"/>
    </source>
</evidence>
<dbReference type="EMBL" id="KJ484638">
    <property type="protein sequence ID" value="AIF79032.1"/>
    <property type="molecule type" value="Genomic_DNA"/>
</dbReference>
<evidence type="ECO:0000313" key="1">
    <source>
        <dbReference type="EMBL" id="AHG28816.1"/>
    </source>
</evidence>
<dbReference type="EMBL" id="KM377238">
    <property type="protein sequence ID" value="AJM90881.1"/>
    <property type="molecule type" value="Genomic_DNA"/>
</dbReference>
<protein>
    <submittedName>
        <fullName evidence="1">Uncharacterized protein</fullName>
    </submittedName>
</protein>
<evidence type="ECO:0000313" key="6">
    <source>
        <dbReference type="EMBL" id="AJM90881.1"/>
    </source>
</evidence>
<name>W0LWB9_ECOLX</name>
<accession>W0LWB9</accession>
<dbReference type="EMBL" id="KJ484635">
    <property type="protein sequence ID" value="AIF78506.1"/>
    <property type="molecule type" value="Genomic_DNA"/>
</dbReference>
<keyword evidence="1" id="KW-0614">Plasmid</keyword>
<geneLocation type="plasmid" evidence="6">
    <name>pHV114</name>
</geneLocation>
<sequence>MLTGGGVVWGERKIRDLGFSDLRKGSEQKTDSEAYEL</sequence>